<evidence type="ECO:0000313" key="1">
    <source>
        <dbReference type="EMBL" id="BBH86030.1"/>
    </source>
</evidence>
<name>A0A455SEU5_9CHLR</name>
<protein>
    <submittedName>
        <fullName evidence="1">Uncharacterized protein</fullName>
    </submittedName>
</protein>
<proteinExistence type="predicted"/>
<dbReference type="AlphaFoldDB" id="A0A455SEU5"/>
<dbReference type="EMBL" id="AP019376">
    <property type="protein sequence ID" value="BBH86030.1"/>
    <property type="molecule type" value="Genomic_DNA"/>
</dbReference>
<accession>A0A455SEU5</accession>
<gene>
    <name evidence="1" type="ORF">KTC_07810</name>
</gene>
<reference evidence="1" key="1">
    <citation type="submission" date="2018-12" db="EMBL/GenBank/DDBJ databases">
        <title>Novel natural products biosynthetic potential of the class Ktedonobacteria.</title>
        <authorList>
            <person name="Zheng Y."/>
            <person name="Saitou A."/>
            <person name="Wang C.M."/>
            <person name="Toyoda A."/>
            <person name="Minakuchi Y."/>
            <person name="Sekiguchi Y."/>
            <person name="Ueda K."/>
            <person name="Takano H."/>
            <person name="Sakai Y."/>
            <person name="Yokota A."/>
            <person name="Yabe S."/>
        </authorList>
    </citation>
    <scope>NUCLEOTIDE SEQUENCE</scope>
    <source>
        <strain evidence="1">COM3</strain>
    </source>
</reference>
<sequence length="49" mass="5687">MLDIEISFALVPFLTLYYRVEKDSSIVGQGRRWRQREKEASGEGSLPEE</sequence>
<organism evidence="1">
    <name type="scientific">Thermosporothrix sp. COM3</name>
    <dbReference type="NCBI Taxonomy" id="2490863"/>
    <lineage>
        <taxon>Bacteria</taxon>
        <taxon>Bacillati</taxon>
        <taxon>Chloroflexota</taxon>
        <taxon>Ktedonobacteria</taxon>
        <taxon>Ktedonobacterales</taxon>
        <taxon>Thermosporotrichaceae</taxon>
        <taxon>Thermosporothrix</taxon>
    </lineage>
</organism>